<dbReference type="InterPro" id="IPR050468">
    <property type="entry name" value="Cuticle_Struct_Prot"/>
</dbReference>
<dbReference type="GO" id="GO:0062129">
    <property type="term" value="C:chitin-based extracellular matrix"/>
    <property type="evidence" value="ECO:0007669"/>
    <property type="project" value="TreeGrafter"/>
</dbReference>
<sequence length="221" mass="23383">MIGLAGLVSQVSDTNAFKYSGEYPPSSQAKQKLPVILMHKQALSENGAFNYAFAGDNGIKQGETIHPDGTRAGAYSYVDPEGETVSVKYTAGKDGFKIVQGDHVPRAASGLYGAASAASPAKYSPSYGRSGSEELDDDFRFGASSGAVGSYSHQHRAKINPAVYRVHEESSAEQFPSHFVPVTYGKSAQPRSHDLSDEDDAAAGPHSFGSGYSFEFGDTAN</sequence>
<proteinExistence type="predicted"/>
<dbReference type="GO" id="GO:0008010">
    <property type="term" value="F:structural constituent of chitin-based larval cuticle"/>
    <property type="evidence" value="ECO:0007669"/>
    <property type="project" value="TreeGrafter"/>
</dbReference>
<dbReference type="AlphaFoldDB" id="A0AAN9TIS6"/>
<dbReference type="PROSITE" id="PS51155">
    <property type="entry name" value="CHIT_BIND_RR_2"/>
    <property type="match status" value="1"/>
</dbReference>
<dbReference type="PANTHER" id="PTHR10380">
    <property type="entry name" value="CUTICLE PROTEIN"/>
    <property type="match status" value="1"/>
</dbReference>
<accession>A0AAN9TIS6</accession>
<protein>
    <submittedName>
        <fullName evidence="3">Uncharacterized protein</fullName>
    </submittedName>
</protein>
<evidence type="ECO:0000256" key="2">
    <source>
        <dbReference type="SAM" id="MobiDB-lite"/>
    </source>
</evidence>
<evidence type="ECO:0000256" key="1">
    <source>
        <dbReference type="PROSITE-ProRule" id="PRU00497"/>
    </source>
</evidence>
<keyword evidence="1" id="KW-0193">Cuticle</keyword>
<dbReference type="InterPro" id="IPR000618">
    <property type="entry name" value="Insect_cuticle"/>
</dbReference>
<dbReference type="Proteomes" id="UP001367676">
    <property type="component" value="Unassembled WGS sequence"/>
</dbReference>
<feature type="region of interest" description="Disordered" evidence="2">
    <location>
        <begin position="183"/>
        <end position="221"/>
    </location>
</feature>
<organism evidence="3 4">
    <name type="scientific">Parthenolecanium corni</name>
    <dbReference type="NCBI Taxonomy" id="536013"/>
    <lineage>
        <taxon>Eukaryota</taxon>
        <taxon>Metazoa</taxon>
        <taxon>Ecdysozoa</taxon>
        <taxon>Arthropoda</taxon>
        <taxon>Hexapoda</taxon>
        <taxon>Insecta</taxon>
        <taxon>Pterygota</taxon>
        <taxon>Neoptera</taxon>
        <taxon>Paraneoptera</taxon>
        <taxon>Hemiptera</taxon>
        <taxon>Sternorrhyncha</taxon>
        <taxon>Coccoidea</taxon>
        <taxon>Coccidae</taxon>
        <taxon>Parthenolecanium</taxon>
    </lineage>
</organism>
<keyword evidence="4" id="KW-1185">Reference proteome</keyword>
<comment type="caution">
    <text evidence="3">The sequence shown here is derived from an EMBL/GenBank/DDBJ whole genome shotgun (WGS) entry which is preliminary data.</text>
</comment>
<name>A0AAN9TIS6_9HEMI</name>
<dbReference type="EMBL" id="JBBCAQ010000018">
    <property type="protein sequence ID" value="KAK7595414.1"/>
    <property type="molecule type" value="Genomic_DNA"/>
</dbReference>
<evidence type="ECO:0000313" key="4">
    <source>
        <dbReference type="Proteomes" id="UP001367676"/>
    </source>
</evidence>
<dbReference type="PANTHER" id="PTHR10380:SF238">
    <property type="entry name" value="CUTICULAR PROTEIN 65EA-RELATED"/>
    <property type="match status" value="1"/>
</dbReference>
<gene>
    <name evidence="3" type="ORF">V9T40_013239</name>
</gene>
<dbReference type="Pfam" id="PF00379">
    <property type="entry name" value="Chitin_bind_4"/>
    <property type="match status" value="1"/>
</dbReference>
<evidence type="ECO:0000313" key="3">
    <source>
        <dbReference type="EMBL" id="KAK7595414.1"/>
    </source>
</evidence>
<reference evidence="3 4" key="1">
    <citation type="submission" date="2024-03" db="EMBL/GenBank/DDBJ databases">
        <title>Adaptation during the transition from Ophiocordyceps entomopathogen to insect associate is accompanied by gene loss and intensified selection.</title>
        <authorList>
            <person name="Ward C.M."/>
            <person name="Onetto C.A."/>
            <person name="Borneman A.R."/>
        </authorList>
    </citation>
    <scope>NUCLEOTIDE SEQUENCE [LARGE SCALE GENOMIC DNA]</scope>
    <source>
        <strain evidence="3">AWRI1</strain>
        <tissue evidence="3">Single Adult Female</tissue>
    </source>
</reference>